<keyword evidence="1" id="KW-0812">Transmembrane</keyword>
<dbReference type="Pfam" id="PF14258">
    <property type="entry name" value="DUF4350"/>
    <property type="match status" value="1"/>
</dbReference>
<proteinExistence type="predicted"/>
<dbReference type="Proteomes" id="UP001368318">
    <property type="component" value="Chromosome"/>
</dbReference>
<protein>
    <submittedName>
        <fullName evidence="3">DUF4350 domain-containing protein</fullName>
    </submittedName>
</protein>
<feature type="domain" description="DUF4350" evidence="2">
    <location>
        <begin position="41"/>
        <end position="231"/>
    </location>
</feature>
<organism evidence="3 5">
    <name type="scientific">Mangrovimonas cancribranchiae</name>
    <dbReference type="NCBI Taxonomy" id="3080055"/>
    <lineage>
        <taxon>Bacteria</taxon>
        <taxon>Pseudomonadati</taxon>
        <taxon>Bacteroidota</taxon>
        <taxon>Flavobacteriia</taxon>
        <taxon>Flavobacteriales</taxon>
        <taxon>Flavobacteriaceae</taxon>
        <taxon>Mangrovimonas</taxon>
    </lineage>
</organism>
<gene>
    <name evidence="4" type="ORF">R3L15_09005</name>
    <name evidence="3" type="ORF">R3L16_12585</name>
</gene>
<dbReference type="AlphaFoldDB" id="A0AAU6NYA4"/>
<feature type="transmembrane region" description="Helical" evidence="1">
    <location>
        <begin position="268"/>
        <end position="283"/>
    </location>
</feature>
<name>A0AAU6NYA4_9FLAO</name>
<keyword evidence="5" id="KW-1185">Reference proteome</keyword>
<dbReference type="EMBL" id="CP136924">
    <property type="protein sequence ID" value="WXA02581.1"/>
    <property type="molecule type" value="Genomic_DNA"/>
</dbReference>
<evidence type="ECO:0000259" key="2">
    <source>
        <dbReference type="Pfam" id="PF14258"/>
    </source>
</evidence>
<feature type="transmembrane region" description="Helical" evidence="1">
    <location>
        <begin position="7"/>
        <end position="25"/>
    </location>
</feature>
<sequence>MTKKAKIYIALIVFTMLSLVAYEYLKPKEINWFPSYAKHHKIPFGTYVLHEQLENIFPKTKDVTIPPFEFLKNDTITGSYFFVNNSLEFDKSETEKLLSWASKGNTLFIASENFSNTLLDTLNLETSIISNLDNIENVYGLQLKNKHLNQDIVSFEKADYITYFKEIDTLKAKVIGVVDNFDSYSAIKNEHVNIIKQNFGNGTIILCAFPQAFTNYFILENNTVQFTASLLSYLNAKETIYIDNHYKSGKTFYTSPLHIMLNTKQLKWAYYIMLIGVLFYILFDGKRKQRAIPVITPLKNQTVNFTQTVANMYLNKGNHKDILNHKIKHFLDYIRQHYNLDTNDINDTFLNHLASRSNNTIEDTKALFNNIIALQNRTHINQKELEDINTLIDSYKHNNAWKTKT</sequence>
<keyword evidence="1" id="KW-1133">Transmembrane helix</keyword>
<evidence type="ECO:0000256" key="1">
    <source>
        <dbReference type="SAM" id="Phobius"/>
    </source>
</evidence>
<reference evidence="3 5" key="1">
    <citation type="submission" date="2023-10" db="EMBL/GenBank/DDBJ databases">
        <title>Culture-based analysis of two novel bacteria associated with mangrove crab gills.</title>
        <authorList>
            <person name="Yang X."/>
            <person name="Garuglieri E."/>
            <person name="Van Goethem M.W."/>
            <person name="Fusi M."/>
            <person name="Marasco R."/>
            <person name="Daffonchio D.G."/>
        </authorList>
    </citation>
    <scope>NUCLEOTIDE SEQUENCE [LARGE SCALE GENOMIC DNA]</scope>
    <source>
        <strain evidence="4">UG2-1</strain>
        <strain evidence="3">UG2-2</strain>
        <strain evidence="5">UG2_2</strain>
    </source>
</reference>
<evidence type="ECO:0000313" key="4">
    <source>
        <dbReference type="EMBL" id="WXA12258.1"/>
    </source>
</evidence>
<keyword evidence="1" id="KW-0472">Membrane</keyword>
<dbReference type="RefSeq" id="WP_338731230.1">
    <property type="nucleotide sequence ID" value="NZ_CP136924.1"/>
</dbReference>
<dbReference type="KEGG" id="mcaa:R3L15_09005"/>
<dbReference type="EMBL" id="CP136925">
    <property type="protein sequence ID" value="WXA12258.1"/>
    <property type="molecule type" value="Genomic_DNA"/>
</dbReference>
<evidence type="ECO:0000313" key="3">
    <source>
        <dbReference type="EMBL" id="WXA02581.1"/>
    </source>
</evidence>
<accession>A0AAU6NYA4</accession>
<evidence type="ECO:0000313" key="5">
    <source>
        <dbReference type="Proteomes" id="UP001368318"/>
    </source>
</evidence>
<dbReference type="InterPro" id="IPR025646">
    <property type="entry name" value="DUF4350"/>
</dbReference>